<evidence type="ECO:0000313" key="2">
    <source>
        <dbReference type="EMBL" id="CAK9006113.1"/>
    </source>
</evidence>
<evidence type="ECO:0000313" key="3">
    <source>
        <dbReference type="Proteomes" id="UP001642484"/>
    </source>
</evidence>
<feature type="region of interest" description="Disordered" evidence="1">
    <location>
        <begin position="50"/>
        <end position="72"/>
    </location>
</feature>
<proteinExistence type="predicted"/>
<protein>
    <submittedName>
        <fullName evidence="2">Uncharacterized protein</fullName>
    </submittedName>
</protein>
<dbReference type="EMBL" id="CAXAMN010003780">
    <property type="protein sequence ID" value="CAK9006113.1"/>
    <property type="molecule type" value="Genomic_DNA"/>
</dbReference>
<comment type="caution">
    <text evidence="2">The sequence shown here is derived from an EMBL/GenBank/DDBJ whole genome shotgun (WGS) entry which is preliminary data.</text>
</comment>
<evidence type="ECO:0000256" key="1">
    <source>
        <dbReference type="SAM" id="MobiDB-lite"/>
    </source>
</evidence>
<dbReference type="Proteomes" id="UP001642484">
    <property type="component" value="Unassembled WGS sequence"/>
</dbReference>
<sequence length="104" mass="11913">MLGDYALHKIFGSFGRLVGKEIVRFMFRDEIAEKQRQAILDDVVNEDLNPGDENGRACHQSPKARPNSVNAFNLTNDDEEMLESRRCSPLVKPHIYAEILKLRL</sequence>
<keyword evidence="3" id="KW-1185">Reference proteome</keyword>
<accession>A0ABP0IVM3</accession>
<gene>
    <name evidence="2" type="ORF">CCMP2556_LOCUS8331</name>
</gene>
<name>A0ABP0IVM3_9DINO</name>
<reference evidence="2 3" key="1">
    <citation type="submission" date="2024-02" db="EMBL/GenBank/DDBJ databases">
        <authorList>
            <person name="Chen Y."/>
            <person name="Shah S."/>
            <person name="Dougan E. K."/>
            <person name="Thang M."/>
            <person name="Chan C."/>
        </authorList>
    </citation>
    <scope>NUCLEOTIDE SEQUENCE [LARGE SCALE GENOMIC DNA]</scope>
</reference>
<organism evidence="2 3">
    <name type="scientific">Durusdinium trenchii</name>
    <dbReference type="NCBI Taxonomy" id="1381693"/>
    <lineage>
        <taxon>Eukaryota</taxon>
        <taxon>Sar</taxon>
        <taxon>Alveolata</taxon>
        <taxon>Dinophyceae</taxon>
        <taxon>Suessiales</taxon>
        <taxon>Symbiodiniaceae</taxon>
        <taxon>Durusdinium</taxon>
    </lineage>
</organism>